<organism evidence="2 3">
    <name type="scientific">Geobacillus genomosp. 3</name>
    <dbReference type="NCBI Taxonomy" id="1921421"/>
    <lineage>
        <taxon>Bacteria</taxon>
        <taxon>Bacillati</taxon>
        <taxon>Bacillota</taxon>
        <taxon>Bacilli</taxon>
        <taxon>Bacillales</taxon>
        <taxon>Anoxybacillaceae</taxon>
        <taxon>Geobacillus</taxon>
    </lineage>
</organism>
<dbReference type="Proteomes" id="UP000015500">
    <property type="component" value="Chromosome"/>
</dbReference>
<feature type="region of interest" description="Disordered" evidence="1">
    <location>
        <begin position="1"/>
        <end position="29"/>
    </location>
</feature>
<evidence type="ECO:0000313" key="2">
    <source>
        <dbReference type="EMBL" id="AGT33252.1"/>
    </source>
</evidence>
<accession>S5Z8W0</accession>
<dbReference type="KEGG" id="gjf:M493_15180"/>
<reference evidence="2 3" key="1">
    <citation type="journal article" date="2014" name="Genome Announc.">
        <title>Complete Genome Sequence of the Thermophilic Polychlorinated Biphenyl Degrader Geobacillus sp. Strain JF8 (NBRC 109937).</title>
        <authorList>
            <person name="Shintani M."/>
            <person name="Ohtsubo Y."/>
            <person name="Fukuda K."/>
            <person name="Hosoyama A."/>
            <person name="Ohji S."/>
            <person name="Yamazoe A."/>
            <person name="Fujita N."/>
            <person name="Nagata Y."/>
            <person name="Tsuda M."/>
            <person name="Hatta T."/>
            <person name="Kimbara K."/>
        </authorList>
    </citation>
    <scope>NUCLEOTIDE SEQUENCE [LARGE SCALE GENOMIC DNA]</scope>
    <source>
        <strain evidence="2 3">JF8</strain>
    </source>
</reference>
<dbReference type="AlphaFoldDB" id="S5Z8W0"/>
<keyword evidence="3" id="KW-1185">Reference proteome</keyword>
<evidence type="ECO:0000256" key="1">
    <source>
        <dbReference type="SAM" id="MobiDB-lite"/>
    </source>
</evidence>
<proteinExistence type="predicted"/>
<name>S5Z8W0_GEOG3</name>
<sequence length="50" mass="5694">MAEKRTGQKRIAALRARKDRGRTGGASPERTGLALYFYRMSERERKGVIP</sequence>
<dbReference type="EMBL" id="CP006254">
    <property type="protein sequence ID" value="AGT33252.1"/>
    <property type="molecule type" value="Genomic_DNA"/>
</dbReference>
<gene>
    <name evidence="2" type="ORF">M493_15180</name>
</gene>
<dbReference type="PATRIC" id="fig|1345697.3.peg.2973"/>
<dbReference type="STRING" id="1921421.M493_15180"/>
<protein>
    <submittedName>
        <fullName evidence="2">Uncharacterized protein</fullName>
    </submittedName>
</protein>
<evidence type="ECO:0000313" key="3">
    <source>
        <dbReference type="Proteomes" id="UP000015500"/>
    </source>
</evidence>
<dbReference type="HOGENOM" id="CLU_3118259_0_0_9"/>